<dbReference type="InterPro" id="IPR010496">
    <property type="entry name" value="AL/BT2_dom"/>
</dbReference>
<dbReference type="Gene3D" id="3.10.350.10">
    <property type="entry name" value="LysM domain"/>
    <property type="match status" value="1"/>
</dbReference>
<feature type="signal peptide" evidence="5">
    <location>
        <begin position="1"/>
        <end position="40"/>
    </location>
</feature>
<feature type="compositionally biased region" description="Basic and acidic residues" evidence="4">
    <location>
        <begin position="82"/>
        <end position="97"/>
    </location>
</feature>
<dbReference type="InterPro" id="IPR052210">
    <property type="entry name" value="LysM1-like"/>
</dbReference>
<evidence type="ECO:0000256" key="5">
    <source>
        <dbReference type="SAM" id="SignalP"/>
    </source>
</evidence>
<reference evidence="7" key="1">
    <citation type="journal article" date="2016" name="BMC Genomics">
        <title>Genome sequence and comparative analysis of clavicipitaceous insect-pathogenic fungus Aschersonia badia with Metarhizium spp.</title>
        <authorList>
            <person name="Agrawal Y."/>
            <person name="Narwani T."/>
            <person name="Subramanian S."/>
        </authorList>
    </citation>
    <scope>NUCLEOTIDE SEQUENCE</scope>
    <source>
        <strain evidence="7">MTCC 10142</strain>
    </source>
</reference>
<dbReference type="PANTHER" id="PTHR34997">
    <property type="entry name" value="AM15"/>
    <property type="match status" value="1"/>
</dbReference>
<evidence type="ECO:0000256" key="2">
    <source>
        <dbReference type="ARBA" id="ARBA00023026"/>
    </source>
</evidence>
<dbReference type="PANTHER" id="PTHR34997:SF16">
    <property type="entry name" value="LYSM DOMAIN-CONTAINING PROTEIN"/>
    <property type="match status" value="1"/>
</dbReference>
<feature type="compositionally biased region" description="Basic and acidic residues" evidence="4">
    <location>
        <begin position="589"/>
        <end position="599"/>
    </location>
</feature>
<evidence type="ECO:0000256" key="4">
    <source>
        <dbReference type="SAM" id="MobiDB-lite"/>
    </source>
</evidence>
<dbReference type="InterPro" id="IPR036779">
    <property type="entry name" value="LysM_dom_sf"/>
</dbReference>
<feature type="region of interest" description="Disordered" evidence="4">
    <location>
        <begin position="549"/>
        <end position="602"/>
    </location>
</feature>
<feature type="domain" description="LysM" evidence="6">
    <location>
        <begin position="309"/>
        <end position="358"/>
    </location>
</feature>
<dbReference type="PROSITE" id="PS51782">
    <property type="entry name" value="LYSM"/>
    <property type="match status" value="2"/>
</dbReference>
<sequence>MRLTSPSSSSSSSRRTWPTAPLLVSLFFVLFLQIVTAAHADETRQHVRPDDGLRFAKRMIPQVTNSKRPEDGKGSVNVRPSPSEKQDAAGARTEAKAGSEASVVGRRDVTRSFHIYDPGFVKDLVKEIRVTEPCANALAKPVLCADFVASFQSRSRGESLHNDTLTDMICAKECKDSLTGWVADVRRSCPGVEIGGASVIAPVQLMLEGIEETCLRDKETGRYCNDIIDGFRDVSSVEQMAHNELCSYCYVRRLSMMQGTLFSAYNKGFADTQLQYVDQHCDKQVLKSFALPTQRRAEEDEEPECRTKTWMTVSEKTTCDGIASDKNVSSHRLLLSNLRRLSNCGADSYIEPGTELCLPPSCGRTYRITNDTETCESIESKPEEELEPGQILKYNHWVRSMCTVLNANRHLYGSTICLGPRRKAAAPAPAPAGAAPSARKALSRRQVAYAMVAVAPPAGKVAAPGTTLNCLQWDVAQKGDTCVSMCVRNGITSRLLLQGNPSLGKMLGTCTNQLKEGLAYCVGPMQDMMDDGSDPEEVIYGLEGARAHSGGARIDSEEDGSRSEADDGGNSVKEAKKNAKKASSGSVKAGEDDFREARSGPDGPSFSVLKYGGLVDRWRWDEDWVTYGAGEFDSGHPWLTAKVPRDGEVMAINMFNYSDFVLEAVVRLEGPVGEAGGGDGEAGFVFRASTATGRTTGNHGPDDLNGYYLGLSYSGFVVFGRAELGIRTELARARMDWHVLNIHPVRVQAIGDRITVEVDDRMVVDVVDTAFGDGGFGMRMHNTSSASFNRVRMAPVWHADFAKRGLDGWTAYEGSFSVASRALTGESMGGGGKMIAHGAFRDFALEANITVRSGGKANGGLLFRVVGASLGSDGFKGYYVGITDGFVVLGRSDYAWRQLQQAAVEGGPGTPHHVKVKAYKDRILVFVDGKPTPAIDVHDDTYVKGAVGVRIFQTSATIVNMKLVPIDDVWS</sequence>
<comment type="similarity">
    <text evidence="3">Belongs to the secreted LysM effector family.</text>
</comment>
<feature type="region of interest" description="Disordered" evidence="4">
    <location>
        <begin position="49"/>
        <end position="100"/>
    </location>
</feature>
<evidence type="ECO:0000259" key="6">
    <source>
        <dbReference type="PROSITE" id="PS51782"/>
    </source>
</evidence>
<feature type="chain" id="PRO_5008006398" description="LysM domain-containing protein" evidence="5">
    <location>
        <begin position="41"/>
        <end position="971"/>
    </location>
</feature>
<keyword evidence="1" id="KW-0147">Chitin-binding</keyword>
<organism evidence="7">
    <name type="scientific">Hypocrella siamensis</name>
    <dbReference type="NCBI Taxonomy" id="696354"/>
    <lineage>
        <taxon>Eukaryota</taxon>
        <taxon>Fungi</taxon>
        <taxon>Dikarya</taxon>
        <taxon>Ascomycota</taxon>
        <taxon>Pezizomycotina</taxon>
        <taxon>Sordariomycetes</taxon>
        <taxon>Hypocreomycetidae</taxon>
        <taxon>Hypocreales</taxon>
        <taxon>Clavicipitaceae</taxon>
        <taxon>Hypocrella</taxon>
    </lineage>
</organism>
<dbReference type="GO" id="GO:0008061">
    <property type="term" value="F:chitin binding"/>
    <property type="evidence" value="ECO:0007669"/>
    <property type="project" value="UniProtKB-KW"/>
</dbReference>
<keyword evidence="5" id="KW-0732">Signal</keyword>
<dbReference type="Pfam" id="PF06439">
    <property type="entry name" value="3keto-disac_hyd"/>
    <property type="match status" value="1"/>
</dbReference>
<evidence type="ECO:0000256" key="3">
    <source>
        <dbReference type="ARBA" id="ARBA00044955"/>
    </source>
</evidence>
<protein>
    <recommendedName>
        <fullName evidence="6">LysM domain-containing protein</fullName>
    </recommendedName>
</protein>
<dbReference type="GO" id="GO:0016787">
    <property type="term" value="F:hydrolase activity"/>
    <property type="evidence" value="ECO:0007669"/>
    <property type="project" value="InterPro"/>
</dbReference>
<evidence type="ECO:0000313" key="7">
    <source>
        <dbReference type="EMBL" id="ANH22738.1"/>
    </source>
</evidence>
<accession>A0A173G957</accession>
<name>A0A173G957_9HYPO</name>
<proteinExistence type="inferred from homology"/>
<dbReference type="EMBL" id="KU202424">
    <property type="protein sequence ID" value="ANH22738.1"/>
    <property type="molecule type" value="Genomic_DNA"/>
</dbReference>
<dbReference type="InterPro" id="IPR018392">
    <property type="entry name" value="LysM"/>
</dbReference>
<feature type="domain" description="LysM" evidence="6">
    <location>
        <begin position="472"/>
        <end position="522"/>
    </location>
</feature>
<evidence type="ECO:0000256" key="1">
    <source>
        <dbReference type="ARBA" id="ARBA00022669"/>
    </source>
</evidence>
<dbReference type="AlphaFoldDB" id="A0A173G957"/>
<keyword evidence="2" id="KW-0843">Virulence</keyword>
<dbReference type="Gene3D" id="2.60.120.560">
    <property type="entry name" value="Exo-inulinase, domain 1"/>
    <property type="match status" value="2"/>
</dbReference>
<feature type="non-terminal residue" evidence="7">
    <location>
        <position position="971"/>
    </location>
</feature>